<organism evidence="2">
    <name type="scientific">Tanacetum cinerariifolium</name>
    <name type="common">Dalmatian daisy</name>
    <name type="synonym">Chrysanthemum cinerariifolium</name>
    <dbReference type="NCBI Taxonomy" id="118510"/>
    <lineage>
        <taxon>Eukaryota</taxon>
        <taxon>Viridiplantae</taxon>
        <taxon>Streptophyta</taxon>
        <taxon>Embryophyta</taxon>
        <taxon>Tracheophyta</taxon>
        <taxon>Spermatophyta</taxon>
        <taxon>Magnoliopsida</taxon>
        <taxon>eudicotyledons</taxon>
        <taxon>Gunneridae</taxon>
        <taxon>Pentapetalae</taxon>
        <taxon>asterids</taxon>
        <taxon>campanulids</taxon>
        <taxon>Asterales</taxon>
        <taxon>Asteraceae</taxon>
        <taxon>Asteroideae</taxon>
        <taxon>Anthemideae</taxon>
        <taxon>Anthemidinae</taxon>
        <taxon>Tanacetum</taxon>
    </lineage>
</organism>
<evidence type="ECO:0000256" key="1">
    <source>
        <dbReference type="SAM" id="MobiDB-lite"/>
    </source>
</evidence>
<feature type="region of interest" description="Disordered" evidence="1">
    <location>
        <begin position="31"/>
        <end position="62"/>
    </location>
</feature>
<dbReference type="EMBL" id="BKCJ011142080">
    <property type="protein sequence ID" value="GFC93235.1"/>
    <property type="molecule type" value="Genomic_DNA"/>
</dbReference>
<feature type="non-terminal residue" evidence="2">
    <location>
        <position position="1"/>
    </location>
</feature>
<dbReference type="AlphaFoldDB" id="A0A699S7L7"/>
<sequence>YAVPLRVVIPFKSSFGLVMVLLGRVPEPEDEASQLAVEESGVDEPELGNPGLDKLEVGLDYD</sequence>
<comment type="caution">
    <text evidence="2">The sequence shown here is derived from an EMBL/GenBank/DDBJ whole genome shotgun (WGS) entry which is preliminary data.</text>
</comment>
<name>A0A699S7L7_TANCI</name>
<evidence type="ECO:0000313" key="2">
    <source>
        <dbReference type="EMBL" id="GFC93235.1"/>
    </source>
</evidence>
<proteinExistence type="predicted"/>
<gene>
    <name evidence="2" type="ORF">Tci_865205</name>
</gene>
<protein>
    <submittedName>
        <fullName evidence="2">Uncharacterized protein</fullName>
    </submittedName>
</protein>
<accession>A0A699S7L7</accession>
<feature type="compositionally biased region" description="Basic and acidic residues" evidence="1">
    <location>
        <begin position="53"/>
        <end position="62"/>
    </location>
</feature>
<reference evidence="2" key="1">
    <citation type="journal article" date="2019" name="Sci. Rep.">
        <title>Draft genome of Tanacetum cinerariifolium, the natural source of mosquito coil.</title>
        <authorList>
            <person name="Yamashiro T."/>
            <person name="Shiraishi A."/>
            <person name="Satake H."/>
            <person name="Nakayama K."/>
        </authorList>
    </citation>
    <scope>NUCLEOTIDE SEQUENCE</scope>
</reference>